<feature type="active site" description="Nucleophile" evidence="10">
    <location>
        <position position="54"/>
    </location>
</feature>
<dbReference type="EC" id="3.1.3.18" evidence="5 10"/>
<dbReference type="Proteomes" id="UP000294164">
    <property type="component" value="Unassembled WGS sequence"/>
</dbReference>
<dbReference type="SFLD" id="SFLDS00003">
    <property type="entry name" value="Haloacid_Dehalogenase"/>
    <property type="match status" value="1"/>
</dbReference>
<keyword evidence="7 10" id="KW-0378">Hydrolase</keyword>
<dbReference type="GO" id="GO:0046872">
    <property type="term" value="F:metal ion binding"/>
    <property type="evidence" value="ECO:0007669"/>
    <property type="project" value="UniProtKB-KW"/>
</dbReference>
<dbReference type="InterPro" id="IPR037512">
    <property type="entry name" value="PGPase_prok"/>
</dbReference>
<dbReference type="EMBL" id="SHMG01000001">
    <property type="protein sequence ID" value="TAA46401.1"/>
    <property type="molecule type" value="Genomic_DNA"/>
</dbReference>
<dbReference type="InterPro" id="IPR050155">
    <property type="entry name" value="HAD-like_hydrolase_sf"/>
</dbReference>
<evidence type="ECO:0000256" key="4">
    <source>
        <dbReference type="ARBA" id="ARBA00006171"/>
    </source>
</evidence>
<dbReference type="Pfam" id="PF13419">
    <property type="entry name" value="HAD_2"/>
    <property type="match status" value="1"/>
</dbReference>
<dbReference type="GO" id="GO:0046295">
    <property type="term" value="P:glycolate biosynthetic process"/>
    <property type="evidence" value="ECO:0007669"/>
    <property type="project" value="UniProtKB-UniRule"/>
</dbReference>
<keyword evidence="6 10" id="KW-0479">Metal-binding</keyword>
<dbReference type="PANTHER" id="PTHR43434">
    <property type="entry name" value="PHOSPHOGLYCOLATE PHOSPHATASE"/>
    <property type="match status" value="1"/>
</dbReference>
<dbReference type="InterPro" id="IPR041492">
    <property type="entry name" value="HAD_2"/>
</dbReference>
<evidence type="ECO:0000256" key="5">
    <source>
        <dbReference type="ARBA" id="ARBA00013078"/>
    </source>
</evidence>
<comment type="caution">
    <text evidence="12">The sequence shown here is derived from an EMBL/GenBank/DDBJ whole genome shotgun (WGS) entry which is preliminary data.</text>
</comment>
<comment type="catalytic activity">
    <reaction evidence="1 10">
        <text>2-phosphoglycolate + H2O = glycolate + phosphate</text>
        <dbReference type="Rhea" id="RHEA:14369"/>
        <dbReference type="ChEBI" id="CHEBI:15377"/>
        <dbReference type="ChEBI" id="CHEBI:29805"/>
        <dbReference type="ChEBI" id="CHEBI:43474"/>
        <dbReference type="ChEBI" id="CHEBI:58033"/>
        <dbReference type="EC" id="3.1.3.18"/>
    </reaction>
</comment>
<dbReference type="Gene3D" id="1.10.150.240">
    <property type="entry name" value="Putative phosphatase, domain 2"/>
    <property type="match status" value="1"/>
</dbReference>
<dbReference type="GO" id="GO:0006281">
    <property type="term" value="P:DNA repair"/>
    <property type="evidence" value="ECO:0007669"/>
    <property type="project" value="TreeGrafter"/>
</dbReference>
<feature type="binding site" evidence="10">
    <location>
        <position position="212"/>
    </location>
    <ligand>
        <name>Mg(2+)</name>
        <dbReference type="ChEBI" id="CHEBI:18420"/>
    </ligand>
</feature>
<dbReference type="InterPro" id="IPR023214">
    <property type="entry name" value="HAD_sf"/>
</dbReference>
<dbReference type="NCBIfam" id="NF009700">
    <property type="entry name" value="PRK13226.1"/>
    <property type="match status" value="1"/>
</dbReference>
<dbReference type="GO" id="GO:0008967">
    <property type="term" value="F:phosphoglycolate phosphatase activity"/>
    <property type="evidence" value="ECO:0007669"/>
    <property type="project" value="UniProtKB-UniRule"/>
</dbReference>
<evidence type="ECO:0000256" key="11">
    <source>
        <dbReference type="SAM" id="MobiDB-lite"/>
    </source>
</evidence>
<comment type="function">
    <text evidence="10">Specifically catalyzes the dephosphorylation of 2-phosphoglycolate. Is involved in the dissimilation of the intracellular 2-phosphoglycolate formed during the DNA repair of 3'-phosphoglycolate ends, a major class of DNA lesions induced by oxidative stress.</text>
</comment>
<dbReference type="Gene3D" id="3.40.50.1000">
    <property type="entry name" value="HAD superfamily/HAD-like"/>
    <property type="match status" value="1"/>
</dbReference>
<dbReference type="GO" id="GO:0005975">
    <property type="term" value="P:carbohydrate metabolic process"/>
    <property type="evidence" value="ECO:0007669"/>
    <property type="project" value="InterPro"/>
</dbReference>
<dbReference type="NCBIfam" id="TIGR01449">
    <property type="entry name" value="PGP_bact"/>
    <property type="match status" value="1"/>
</dbReference>
<keyword evidence="8 10" id="KW-0460">Magnesium</keyword>
<keyword evidence="9 10" id="KW-0119">Carbohydrate metabolism</keyword>
<evidence type="ECO:0000256" key="1">
    <source>
        <dbReference type="ARBA" id="ARBA00000830"/>
    </source>
</evidence>
<protein>
    <recommendedName>
        <fullName evidence="5 10">Phosphoglycolate phosphatase</fullName>
        <shortName evidence="10">PGP</shortName>
        <shortName evidence="10">PGPase</shortName>
        <ecNumber evidence="5 10">3.1.3.18</ecNumber>
    </recommendedName>
</protein>
<evidence type="ECO:0000313" key="13">
    <source>
        <dbReference type="Proteomes" id="UP000294164"/>
    </source>
</evidence>
<dbReference type="InterPro" id="IPR036412">
    <property type="entry name" value="HAD-like_sf"/>
</dbReference>
<evidence type="ECO:0000256" key="7">
    <source>
        <dbReference type="ARBA" id="ARBA00022801"/>
    </source>
</evidence>
<name>A0A4Q8M8D2_9GAMM</name>
<accession>A0A4Q8M8D2</accession>
<dbReference type="FunFam" id="3.40.50.1000:FF:000022">
    <property type="entry name" value="Phosphoglycolate phosphatase"/>
    <property type="match status" value="1"/>
</dbReference>
<evidence type="ECO:0000313" key="12">
    <source>
        <dbReference type="EMBL" id="TAA46401.1"/>
    </source>
</evidence>
<comment type="cofactor">
    <cofactor evidence="2 10">
        <name>Mg(2+)</name>
        <dbReference type="ChEBI" id="CHEBI:18420"/>
    </cofactor>
</comment>
<evidence type="ECO:0000256" key="8">
    <source>
        <dbReference type="ARBA" id="ARBA00022842"/>
    </source>
</evidence>
<dbReference type="GO" id="GO:0005829">
    <property type="term" value="C:cytosol"/>
    <property type="evidence" value="ECO:0007669"/>
    <property type="project" value="TreeGrafter"/>
</dbReference>
<evidence type="ECO:0000256" key="10">
    <source>
        <dbReference type="HAMAP-Rule" id="MF_00495"/>
    </source>
</evidence>
<evidence type="ECO:0000256" key="6">
    <source>
        <dbReference type="ARBA" id="ARBA00022723"/>
    </source>
</evidence>
<evidence type="ECO:0000256" key="2">
    <source>
        <dbReference type="ARBA" id="ARBA00001946"/>
    </source>
</evidence>
<evidence type="ECO:0000256" key="3">
    <source>
        <dbReference type="ARBA" id="ARBA00004818"/>
    </source>
</evidence>
<gene>
    <name evidence="12" type="ORF">EA655_01565</name>
</gene>
<dbReference type="AlphaFoldDB" id="A0A4Q8M8D2"/>
<comment type="similarity">
    <text evidence="4 10">Belongs to the HAD-like hydrolase superfamily. CbbY/CbbZ/Gph/YieH family.</text>
</comment>
<dbReference type="SUPFAM" id="SSF56784">
    <property type="entry name" value="HAD-like"/>
    <property type="match status" value="1"/>
</dbReference>
<feature type="binding site" evidence="10">
    <location>
        <position position="56"/>
    </location>
    <ligand>
        <name>Mg(2+)</name>
        <dbReference type="ChEBI" id="CHEBI:18420"/>
    </ligand>
</feature>
<dbReference type="InterPro" id="IPR023198">
    <property type="entry name" value="PGP-like_dom2"/>
</dbReference>
<feature type="region of interest" description="Disordered" evidence="11">
    <location>
        <begin position="1"/>
        <end position="32"/>
    </location>
</feature>
<evidence type="ECO:0000256" key="9">
    <source>
        <dbReference type="ARBA" id="ARBA00023277"/>
    </source>
</evidence>
<dbReference type="UniPathway" id="UPA00865">
    <property type="reaction ID" value="UER00834"/>
</dbReference>
<sequence length="268" mass="28465">MSAGTGDRGPGTRESRAVASEARGHDPARAGAALSPGPWSLVPGPAFPPVVLFDLDGTLLDSAPDMLATVNRMLAARGRAPMVLADIRPHVSKGSRAMCGAAFPELSPQAREALVPEFLQVYAEELGRHGAPFDDIEAMLAALEAHGSRWGIVTNKPEGLARDLMPLLGWQTRCAVLIGGDTLAERKPHPLPLQEAARLLGARIDDCVYVGDDARDIQAARAAGMPAIAALWGYRLDDDDPVSWQAEVMLDTPAQLLDPAHWPQVGGR</sequence>
<reference evidence="12 13" key="1">
    <citation type="submission" date="2019-02" db="EMBL/GenBank/DDBJ databases">
        <title>WGS of Pseudoxanthomonas species novum from clinical isolates.</title>
        <authorList>
            <person name="Bernier A.-M."/>
            <person name="Bernard K."/>
            <person name="Vachon A."/>
        </authorList>
    </citation>
    <scope>NUCLEOTIDE SEQUENCE [LARGE SCALE GENOMIC DNA]</scope>
    <source>
        <strain evidence="12 13">NML130969</strain>
    </source>
</reference>
<proteinExistence type="inferred from homology"/>
<dbReference type="HAMAP" id="MF_00495">
    <property type="entry name" value="GPH_hydrolase_bact"/>
    <property type="match status" value="1"/>
</dbReference>
<dbReference type="NCBIfam" id="TIGR01549">
    <property type="entry name" value="HAD-SF-IA-v1"/>
    <property type="match status" value="1"/>
</dbReference>
<dbReference type="InterPro" id="IPR006439">
    <property type="entry name" value="HAD-SF_hydro_IA"/>
</dbReference>
<dbReference type="OrthoDB" id="9776368at2"/>
<feature type="compositionally biased region" description="Basic and acidic residues" evidence="11">
    <location>
        <begin position="10"/>
        <end position="28"/>
    </location>
</feature>
<feature type="binding site" evidence="10">
    <location>
        <position position="54"/>
    </location>
    <ligand>
        <name>Mg(2+)</name>
        <dbReference type="ChEBI" id="CHEBI:18420"/>
    </ligand>
</feature>
<comment type="pathway">
    <text evidence="3 10">Organic acid metabolism; glycolate biosynthesis; glycolate from 2-phosphoglycolate: step 1/1.</text>
</comment>
<organism evidence="12 13">
    <name type="scientific">Pseudoxanthomonas winnipegensis</name>
    <dbReference type="NCBI Taxonomy" id="2480810"/>
    <lineage>
        <taxon>Bacteria</taxon>
        <taxon>Pseudomonadati</taxon>
        <taxon>Pseudomonadota</taxon>
        <taxon>Gammaproteobacteria</taxon>
        <taxon>Lysobacterales</taxon>
        <taxon>Lysobacteraceae</taxon>
        <taxon>Pseudoxanthomonas</taxon>
    </lineage>
</organism>
<dbReference type="SFLD" id="SFLDG01129">
    <property type="entry name" value="C1.5:_HAD__Beta-PGM__Phosphata"/>
    <property type="match status" value="1"/>
</dbReference>
<dbReference type="PANTHER" id="PTHR43434:SF23">
    <property type="entry name" value="PHOSPHOGLYCOLATE PHOSPHATASE"/>
    <property type="match status" value="1"/>
</dbReference>